<keyword evidence="2" id="KW-0812">Transmembrane</keyword>
<feature type="region of interest" description="Disordered" evidence="1">
    <location>
        <begin position="46"/>
        <end position="83"/>
    </location>
</feature>
<dbReference type="AlphaFoldDB" id="A0A2P6V864"/>
<dbReference type="OrthoDB" id="201162at2759"/>
<organism evidence="3 4">
    <name type="scientific">Micractinium conductrix</name>
    <dbReference type="NCBI Taxonomy" id="554055"/>
    <lineage>
        <taxon>Eukaryota</taxon>
        <taxon>Viridiplantae</taxon>
        <taxon>Chlorophyta</taxon>
        <taxon>core chlorophytes</taxon>
        <taxon>Trebouxiophyceae</taxon>
        <taxon>Chlorellales</taxon>
        <taxon>Chlorellaceae</taxon>
        <taxon>Chlorella clade</taxon>
        <taxon>Micractinium</taxon>
    </lineage>
</organism>
<sequence>MQAQAKIAGFTGAMRGTALQAPRAAGRAAAPQRLAVQAATITTRTLKPGVKAPKPAPPPPRSAATGTRKVTAGTGTKSVAGTKSVGGTRKISAIEVFSKERTFRKKQDTARPAPKILARIEQLRLLSKLEQSGLLSAAERSGLTLSKLESSGLLTTAENLGVLPLLGDRNVPGTLYTLAAALLAAGPAAVYFLPDDSTGLVALQAVVALACVLGGSAAWGGASLLSTLQKS</sequence>
<evidence type="ECO:0000313" key="4">
    <source>
        <dbReference type="Proteomes" id="UP000239649"/>
    </source>
</evidence>
<keyword evidence="4" id="KW-1185">Reference proteome</keyword>
<evidence type="ECO:0000313" key="3">
    <source>
        <dbReference type="EMBL" id="PSC70276.1"/>
    </source>
</evidence>
<comment type="caution">
    <text evidence="3">The sequence shown here is derived from an EMBL/GenBank/DDBJ whole genome shotgun (WGS) entry which is preliminary data.</text>
</comment>
<accession>A0A2P6V864</accession>
<evidence type="ECO:0000256" key="1">
    <source>
        <dbReference type="SAM" id="MobiDB-lite"/>
    </source>
</evidence>
<name>A0A2P6V864_9CHLO</name>
<dbReference type="InterPro" id="IPR009500">
    <property type="entry name" value="DUF1118"/>
</dbReference>
<protein>
    <submittedName>
        <fullName evidence="3">Uncharacterized protein</fullName>
    </submittedName>
</protein>
<dbReference type="STRING" id="554055.A0A2P6V864"/>
<keyword evidence="2" id="KW-1133">Transmembrane helix</keyword>
<feature type="transmembrane region" description="Helical" evidence="2">
    <location>
        <begin position="175"/>
        <end position="194"/>
    </location>
</feature>
<reference evidence="3 4" key="1">
    <citation type="journal article" date="2018" name="Plant J.">
        <title>Genome sequences of Chlorella sorokiniana UTEX 1602 and Micractinium conductrix SAG 241.80: implications to maltose excretion by a green alga.</title>
        <authorList>
            <person name="Arriola M.B."/>
            <person name="Velmurugan N."/>
            <person name="Zhang Y."/>
            <person name="Plunkett M.H."/>
            <person name="Hondzo H."/>
            <person name="Barney B.M."/>
        </authorList>
    </citation>
    <scope>NUCLEOTIDE SEQUENCE [LARGE SCALE GENOMIC DNA]</scope>
    <source>
        <strain evidence="3 4">SAG 241.80</strain>
    </source>
</reference>
<evidence type="ECO:0000256" key="2">
    <source>
        <dbReference type="SAM" id="Phobius"/>
    </source>
</evidence>
<keyword evidence="2" id="KW-0472">Membrane</keyword>
<dbReference type="Proteomes" id="UP000239649">
    <property type="component" value="Unassembled WGS sequence"/>
</dbReference>
<gene>
    <name evidence="3" type="ORF">C2E20_6343</name>
</gene>
<dbReference type="Pfam" id="PF06549">
    <property type="entry name" value="DUF1118"/>
    <property type="match status" value="1"/>
</dbReference>
<dbReference type="EMBL" id="LHPF02000021">
    <property type="protein sequence ID" value="PSC70276.1"/>
    <property type="molecule type" value="Genomic_DNA"/>
</dbReference>
<feature type="transmembrane region" description="Helical" evidence="2">
    <location>
        <begin position="200"/>
        <end position="225"/>
    </location>
</feature>
<proteinExistence type="predicted"/>